<dbReference type="SUPFAM" id="SSF90123">
    <property type="entry name" value="ABC transporter transmembrane region"/>
    <property type="match status" value="1"/>
</dbReference>
<dbReference type="RefSeq" id="WP_197006718.1">
    <property type="nucleotide sequence ID" value="NZ_BONS01000006.1"/>
</dbReference>
<keyword evidence="9" id="KW-1185">Reference proteome</keyword>
<dbReference type="Pfam" id="PF00664">
    <property type="entry name" value="ABC_membrane"/>
    <property type="match status" value="1"/>
</dbReference>
<dbReference type="EMBL" id="JADOUF010000001">
    <property type="protein sequence ID" value="MBG6140143.1"/>
    <property type="molecule type" value="Genomic_DNA"/>
</dbReference>
<dbReference type="CDD" id="cd07346">
    <property type="entry name" value="ABC_6TM_exporters"/>
    <property type="match status" value="1"/>
</dbReference>
<dbReference type="InterPro" id="IPR003439">
    <property type="entry name" value="ABC_transporter-like_ATP-bd"/>
</dbReference>
<evidence type="ECO:0000256" key="3">
    <source>
        <dbReference type="ARBA" id="ARBA00022989"/>
    </source>
</evidence>
<comment type="caution">
    <text evidence="8">The sequence shown here is derived from an EMBL/GenBank/DDBJ whole genome shotgun (WGS) entry which is preliminary data.</text>
</comment>
<dbReference type="GO" id="GO:0016887">
    <property type="term" value="F:ATP hydrolysis activity"/>
    <property type="evidence" value="ECO:0007669"/>
    <property type="project" value="InterPro"/>
</dbReference>
<dbReference type="AlphaFoldDB" id="A0A8J7GZQ8"/>
<dbReference type="SUPFAM" id="SSF52540">
    <property type="entry name" value="P-loop containing nucleoside triphosphate hydrolases"/>
    <property type="match status" value="1"/>
</dbReference>
<reference evidence="8" key="1">
    <citation type="submission" date="2020-11" db="EMBL/GenBank/DDBJ databases">
        <title>Sequencing the genomes of 1000 actinobacteria strains.</title>
        <authorList>
            <person name="Klenk H.-P."/>
        </authorList>
    </citation>
    <scope>NUCLEOTIDE SEQUENCE</scope>
    <source>
        <strain evidence="8">DSM 45356</strain>
    </source>
</reference>
<dbReference type="PANTHER" id="PTHR43394">
    <property type="entry name" value="ATP-DEPENDENT PERMEASE MDL1, MITOCHONDRIAL"/>
    <property type="match status" value="1"/>
</dbReference>
<name>A0A8J7GZQ8_9ACTN</name>
<gene>
    <name evidence="8" type="ORF">IW245_006337</name>
</gene>
<evidence type="ECO:0000256" key="1">
    <source>
        <dbReference type="ARBA" id="ARBA00004651"/>
    </source>
</evidence>
<evidence type="ECO:0000256" key="4">
    <source>
        <dbReference type="ARBA" id="ARBA00023136"/>
    </source>
</evidence>
<evidence type="ECO:0000313" key="8">
    <source>
        <dbReference type="EMBL" id="MBG6140143.1"/>
    </source>
</evidence>
<organism evidence="8 9">
    <name type="scientific">Longispora fulva</name>
    <dbReference type="NCBI Taxonomy" id="619741"/>
    <lineage>
        <taxon>Bacteria</taxon>
        <taxon>Bacillati</taxon>
        <taxon>Actinomycetota</taxon>
        <taxon>Actinomycetes</taxon>
        <taxon>Micromonosporales</taxon>
        <taxon>Micromonosporaceae</taxon>
        <taxon>Longispora</taxon>
    </lineage>
</organism>
<evidence type="ECO:0000256" key="2">
    <source>
        <dbReference type="ARBA" id="ARBA00022692"/>
    </source>
</evidence>
<dbReference type="PANTHER" id="PTHR43394:SF1">
    <property type="entry name" value="ATP-BINDING CASSETTE SUB-FAMILY B MEMBER 10, MITOCHONDRIAL"/>
    <property type="match status" value="1"/>
</dbReference>
<dbReference type="Gene3D" id="3.40.50.300">
    <property type="entry name" value="P-loop containing nucleotide triphosphate hydrolases"/>
    <property type="match status" value="1"/>
</dbReference>
<feature type="transmembrane region" description="Helical" evidence="5">
    <location>
        <begin position="259"/>
        <end position="278"/>
    </location>
</feature>
<accession>A0A8J7GZQ8</accession>
<protein>
    <submittedName>
        <fullName evidence="8">ABC-type multidrug transport system fused ATPase/permease subunit</fullName>
    </submittedName>
</protein>
<dbReference type="InterPro" id="IPR036640">
    <property type="entry name" value="ABC1_TM_sf"/>
</dbReference>
<keyword evidence="4 5" id="KW-0472">Membrane</keyword>
<dbReference type="Gene3D" id="1.20.1560.10">
    <property type="entry name" value="ABC transporter type 1, transmembrane domain"/>
    <property type="match status" value="1"/>
</dbReference>
<comment type="subcellular location">
    <subcellularLocation>
        <location evidence="1">Cell membrane</location>
        <topology evidence="1">Multi-pass membrane protein</topology>
    </subcellularLocation>
</comment>
<dbReference type="InterPro" id="IPR039421">
    <property type="entry name" value="Type_1_exporter"/>
</dbReference>
<dbReference type="PROSITE" id="PS50929">
    <property type="entry name" value="ABC_TM1F"/>
    <property type="match status" value="1"/>
</dbReference>
<feature type="transmembrane region" description="Helical" evidence="5">
    <location>
        <begin position="65"/>
        <end position="88"/>
    </location>
</feature>
<dbReference type="InterPro" id="IPR027417">
    <property type="entry name" value="P-loop_NTPase"/>
</dbReference>
<dbReference type="GO" id="GO:0005524">
    <property type="term" value="F:ATP binding"/>
    <property type="evidence" value="ECO:0007669"/>
    <property type="project" value="InterPro"/>
</dbReference>
<feature type="domain" description="ABC transmembrane type-1" evidence="7">
    <location>
        <begin position="33"/>
        <end position="313"/>
    </location>
</feature>
<evidence type="ECO:0000259" key="6">
    <source>
        <dbReference type="PROSITE" id="PS50893"/>
    </source>
</evidence>
<feature type="transmembrane region" description="Helical" evidence="5">
    <location>
        <begin position="170"/>
        <end position="189"/>
    </location>
</feature>
<evidence type="ECO:0000256" key="5">
    <source>
        <dbReference type="SAM" id="Phobius"/>
    </source>
</evidence>
<feature type="transmembrane region" description="Helical" evidence="5">
    <location>
        <begin position="20"/>
        <end position="45"/>
    </location>
</feature>
<dbReference type="PROSITE" id="PS00211">
    <property type="entry name" value="ABC_TRANSPORTER_1"/>
    <property type="match status" value="1"/>
</dbReference>
<dbReference type="InterPro" id="IPR017871">
    <property type="entry name" value="ABC_transporter-like_CS"/>
</dbReference>
<dbReference type="Pfam" id="PF00005">
    <property type="entry name" value="ABC_tran"/>
    <property type="match status" value="1"/>
</dbReference>
<dbReference type="GO" id="GO:0015421">
    <property type="term" value="F:ABC-type oligopeptide transporter activity"/>
    <property type="evidence" value="ECO:0007669"/>
    <property type="project" value="TreeGrafter"/>
</dbReference>
<proteinExistence type="predicted"/>
<dbReference type="GO" id="GO:0005886">
    <property type="term" value="C:plasma membrane"/>
    <property type="evidence" value="ECO:0007669"/>
    <property type="project" value="UniProtKB-SubCell"/>
</dbReference>
<sequence length="564" mass="59974">MRKLPEADPGEPDVRSATRYLWWVVRMQGSAIAGLVAFGIVWMVAQSLLPYTVGKAIDKIGAKDMSGLLTWTGMILALGLVVVFSGLARHRFAVTNWLSAAYRTIQVTGRQATRLGATLPKRLAAGEVVAVGNSDVSRIGSAIDVLGRGSGAVIAIFVVASIMLSTSVKLGLLVLVGVPLLLSLIGPLFRPLHRRQSAQRELYGGLTSRANDIVAGLRVLRGVGGEQAFNERYRAESQRVRHSGVRVGRVQSLLEAAQFLIPGVFLVVVTWVGARLALAGDVTPGQLVSFYGYAAFMVTPMRTLTEVADKMIKANVAAKRVVRILSLEPEIVSGGDAVLPTSGELHDPESGTVVGPGRLTAIAAATPEEAAAIADRLGRYTDSAATWGGVPLRDAPLAAVRERILVADNESLIFAGELRAELDPTGTADDATLDDALHVASAADIVEALPGGLTEDVAQRGRSFSGGQQQRLRLVRALLLDPDVLLLVEPTSAVDAHTEARIADRLRGAREGRTTVVCTTSPLMLDRADRVLYVEDGKVVAEGAHHELLKTEPRYLATVTRGEA</sequence>
<dbReference type="PROSITE" id="PS50893">
    <property type="entry name" value="ABC_TRANSPORTER_2"/>
    <property type="match status" value="1"/>
</dbReference>
<keyword evidence="3 5" id="KW-1133">Transmembrane helix</keyword>
<feature type="domain" description="ABC transporter" evidence="6">
    <location>
        <begin position="288"/>
        <end position="561"/>
    </location>
</feature>
<keyword evidence="2 5" id="KW-0812">Transmembrane</keyword>
<evidence type="ECO:0000259" key="7">
    <source>
        <dbReference type="PROSITE" id="PS50929"/>
    </source>
</evidence>
<evidence type="ECO:0000313" key="9">
    <source>
        <dbReference type="Proteomes" id="UP000622552"/>
    </source>
</evidence>
<feature type="transmembrane region" description="Helical" evidence="5">
    <location>
        <begin position="145"/>
        <end position="164"/>
    </location>
</feature>
<dbReference type="InterPro" id="IPR011527">
    <property type="entry name" value="ABC1_TM_dom"/>
</dbReference>
<dbReference type="Proteomes" id="UP000622552">
    <property type="component" value="Unassembled WGS sequence"/>
</dbReference>